<feature type="region of interest" description="Disordered" evidence="1">
    <location>
        <begin position="186"/>
        <end position="208"/>
    </location>
</feature>
<protein>
    <submittedName>
        <fullName evidence="2">Uncharacterized protein</fullName>
    </submittedName>
</protein>
<reference evidence="2" key="1">
    <citation type="submission" date="2018-11" db="EMBL/GenBank/DDBJ databases">
        <authorList>
            <consortium name="Pathogen Informatics"/>
        </authorList>
    </citation>
    <scope>NUCLEOTIDE SEQUENCE</scope>
</reference>
<feature type="non-terminal residue" evidence="2">
    <location>
        <position position="1"/>
    </location>
</feature>
<proteinExistence type="predicted"/>
<dbReference type="PANTHER" id="PTHR46276">
    <property type="entry name" value="E3 UBIQUITIN-PROTEIN LIGASE UBR5"/>
    <property type="match status" value="1"/>
</dbReference>
<organism evidence="2 3">
    <name type="scientific">Protopolystoma xenopodis</name>
    <dbReference type="NCBI Taxonomy" id="117903"/>
    <lineage>
        <taxon>Eukaryota</taxon>
        <taxon>Metazoa</taxon>
        <taxon>Spiralia</taxon>
        <taxon>Lophotrochozoa</taxon>
        <taxon>Platyhelminthes</taxon>
        <taxon>Monogenea</taxon>
        <taxon>Polyopisthocotylea</taxon>
        <taxon>Polystomatidea</taxon>
        <taxon>Polystomatidae</taxon>
        <taxon>Protopolystoma</taxon>
    </lineage>
</organism>
<dbReference type="GO" id="GO:0005737">
    <property type="term" value="C:cytoplasm"/>
    <property type="evidence" value="ECO:0007669"/>
    <property type="project" value="TreeGrafter"/>
</dbReference>
<comment type="caution">
    <text evidence="2">The sequence shown here is derived from an EMBL/GenBank/DDBJ whole genome shotgun (WGS) entry which is preliminary data.</text>
</comment>
<dbReference type="GO" id="GO:0005634">
    <property type="term" value="C:nucleus"/>
    <property type="evidence" value="ECO:0007669"/>
    <property type="project" value="TreeGrafter"/>
</dbReference>
<dbReference type="OrthoDB" id="8021406at2759"/>
<feature type="compositionally biased region" description="Polar residues" evidence="1">
    <location>
        <begin position="190"/>
        <end position="208"/>
    </location>
</feature>
<name>A0A3S5A6K3_9PLAT</name>
<gene>
    <name evidence="2" type="ORF">PXEA_LOCUS6758</name>
</gene>
<dbReference type="GO" id="GO:0034450">
    <property type="term" value="F:ubiquitin-ubiquitin ligase activity"/>
    <property type="evidence" value="ECO:0007669"/>
    <property type="project" value="TreeGrafter"/>
</dbReference>
<keyword evidence="3" id="KW-1185">Reference proteome</keyword>
<dbReference type="EMBL" id="CAAALY010017419">
    <property type="protein sequence ID" value="VEL13318.1"/>
    <property type="molecule type" value="Genomic_DNA"/>
</dbReference>
<evidence type="ECO:0000256" key="1">
    <source>
        <dbReference type="SAM" id="MobiDB-lite"/>
    </source>
</evidence>
<accession>A0A3S5A6K3</accession>
<dbReference type="AlphaFoldDB" id="A0A3S5A6K3"/>
<dbReference type="GO" id="GO:0090263">
    <property type="term" value="P:positive regulation of canonical Wnt signaling pathway"/>
    <property type="evidence" value="ECO:0007669"/>
    <property type="project" value="TreeGrafter"/>
</dbReference>
<sequence length="279" mass="30180">MLLESVGRRSGTRLSDFHGNILSNSLAQQNASSSTGGNSSGTAGDNRISTAVVSSGNTNNMRRQDFIAYLLSLMRASGNDHGDSVPLIDAPSHKHLAYVVDAFLYFFKSFELAWPAGLVHFLSDSTQGVDTFDACENRQSKNASVQQNRSDTKCISSWWPNYAENASDADNDDDIEMPEITKSLQFGGASKNTENPEQTFRGDTTNSSVSSLPTTFASLSGIRLARRTDTFFRRSESTLSLAGAGLDPIETPLAEALPLATQPHLLRPTTSRSELFGIS</sequence>
<evidence type="ECO:0000313" key="2">
    <source>
        <dbReference type="EMBL" id="VEL13318.1"/>
    </source>
</evidence>
<evidence type="ECO:0000313" key="3">
    <source>
        <dbReference type="Proteomes" id="UP000784294"/>
    </source>
</evidence>
<dbReference type="Proteomes" id="UP000784294">
    <property type="component" value="Unassembled WGS sequence"/>
</dbReference>
<dbReference type="PANTHER" id="PTHR46276:SF1">
    <property type="entry name" value="E3 UBIQUITIN-PROTEIN LIGASE UBR5"/>
    <property type="match status" value="1"/>
</dbReference>
<dbReference type="GO" id="GO:0000209">
    <property type="term" value="P:protein polyubiquitination"/>
    <property type="evidence" value="ECO:0007669"/>
    <property type="project" value="TreeGrafter"/>
</dbReference>